<evidence type="ECO:0000313" key="3">
    <source>
        <dbReference type="EMBL" id="OGY40814.1"/>
    </source>
</evidence>
<dbReference type="InterPro" id="IPR028098">
    <property type="entry name" value="Glyco_trans_4-like_N"/>
</dbReference>
<proteinExistence type="predicted"/>
<dbReference type="CDD" id="cd03801">
    <property type="entry name" value="GT4_PimA-like"/>
    <property type="match status" value="1"/>
</dbReference>
<dbReference type="Gene3D" id="3.40.50.2000">
    <property type="entry name" value="Glycogen Phosphorylase B"/>
    <property type="match status" value="2"/>
</dbReference>
<evidence type="ECO:0008006" key="5">
    <source>
        <dbReference type="Google" id="ProtNLM"/>
    </source>
</evidence>
<dbReference type="Pfam" id="PF00534">
    <property type="entry name" value="Glycos_transf_1"/>
    <property type="match status" value="1"/>
</dbReference>
<name>A0A1G1XLM5_9BACT</name>
<dbReference type="EMBL" id="MHHY01000004">
    <property type="protein sequence ID" value="OGY40814.1"/>
    <property type="molecule type" value="Genomic_DNA"/>
</dbReference>
<reference evidence="3 4" key="1">
    <citation type="journal article" date="2016" name="Nat. Commun.">
        <title>Thousands of microbial genomes shed light on interconnected biogeochemical processes in an aquifer system.</title>
        <authorList>
            <person name="Anantharaman K."/>
            <person name="Brown C.T."/>
            <person name="Hug L.A."/>
            <person name="Sharon I."/>
            <person name="Castelle C.J."/>
            <person name="Probst A.J."/>
            <person name="Thomas B.C."/>
            <person name="Singh A."/>
            <person name="Wilkins M.J."/>
            <person name="Karaoz U."/>
            <person name="Brodie E.L."/>
            <person name="Williams K.H."/>
            <person name="Hubbard S.S."/>
            <person name="Banfield J.F."/>
        </authorList>
    </citation>
    <scope>NUCLEOTIDE SEQUENCE [LARGE SCALE GENOMIC DNA]</scope>
</reference>
<dbReference type="STRING" id="1797529.A2570_00145"/>
<dbReference type="AlphaFoldDB" id="A0A1G1XLM5"/>
<dbReference type="GO" id="GO:0016757">
    <property type="term" value="F:glycosyltransferase activity"/>
    <property type="evidence" value="ECO:0007669"/>
    <property type="project" value="InterPro"/>
</dbReference>
<dbReference type="SUPFAM" id="SSF53756">
    <property type="entry name" value="UDP-Glycosyltransferase/glycogen phosphorylase"/>
    <property type="match status" value="1"/>
</dbReference>
<feature type="domain" description="Glycosyl transferase family 1" evidence="1">
    <location>
        <begin position="182"/>
        <end position="345"/>
    </location>
</feature>
<protein>
    <recommendedName>
        <fullName evidence="5">Glycosyl transferase family 1 domain-containing protein</fullName>
    </recommendedName>
</protein>
<evidence type="ECO:0000259" key="2">
    <source>
        <dbReference type="Pfam" id="PF13439"/>
    </source>
</evidence>
<evidence type="ECO:0000313" key="4">
    <source>
        <dbReference type="Proteomes" id="UP000178570"/>
    </source>
</evidence>
<comment type="caution">
    <text evidence="3">The sequence shown here is derived from an EMBL/GenBank/DDBJ whole genome shotgun (WGS) entry which is preliminary data.</text>
</comment>
<dbReference type="Proteomes" id="UP000178570">
    <property type="component" value="Unassembled WGS sequence"/>
</dbReference>
<dbReference type="PANTHER" id="PTHR45947:SF3">
    <property type="entry name" value="SULFOQUINOVOSYL TRANSFERASE SQD2"/>
    <property type="match status" value="1"/>
</dbReference>
<accession>A0A1G1XLM5</accession>
<feature type="domain" description="Glycosyltransferase subfamily 4-like N-terminal" evidence="2">
    <location>
        <begin position="56"/>
        <end position="170"/>
    </location>
</feature>
<dbReference type="InterPro" id="IPR050194">
    <property type="entry name" value="Glycosyltransferase_grp1"/>
</dbReference>
<dbReference type="InterPro" id="IPR001296">
    <property type="entry name" value="Glyco_trans_1"/>
</dbReference>
<organism evidence="3 4">
    <name type="scientific">Candidatus Brennerbacteria bacterium RIFOXYD1_FULL_41_16</name>
    <dbReference type="NCBI Taxonomy" id="1797529"/>
    <lineage>
        <taxon>Bacteria</taxon>
        <taxon>Candidatus Brenneribacteriota</taxon>
    </lineage>
</organism>
<sequence length="367" mass="42366">MAIKIFSTSHLSILPSQAVSLIRLNIFKRLKPEFCEYWTTADDFNGDPGSIRIIETRTKSRLLRFSVRFFWLWKIKPEIILFTGEPMEILFLLFHPRKSKLVLHLNGPVPYHLKDYPYRNSSFDLLWRSVVFFIKRADCILTISQYAADSLKPFKLSAKIDVIYNGVDLKQFYPGKRDKLYFKKKFGLDDSKRIFSFIGALILRKRPQVFVELAKRFPEIQFVLVGRNNPETDLSTEISQTKNVFWVKEMSRDDVAILLASCDLFIFPSLFEGFGMVVAEAMASGCPVIASSGSGPEELLTNECGIIVQTKDSREQELKMFESLIKKSLADPEKLKKMSLAARKQAVAKFGWDDLAVKWRQRLEKYV</sequence>
<dbReference type="PANTHER" id="PTHR45947">
    <property type="entry name" value="SULFOQUINOVOSYL TRANSFERASE SQD2"/>
    <property type="match status" value="1"/>
</dbReference>
<gene>
    <name evidence="3" type="ORF">A2570_00145</name>
</gene>
<evidence type="ECO:0000259" key="1">
    <source>
        <dbReference type="Pfam" id="PF00534"/>
    </source>
</evidence>
<dbReference type="Pfam" id="PF13439">
    <property type="entry name" value="Glyco_transf_4"/>
    <property type="match status" value="1"/>
</dbReference>